<dbReference type="RefSeq" id="XP_062780080.1">
    <property type="nucleotide sequence ID" value="XM_062924029.1"/>
</dbReference>
<proteinExistence type="predicted"/>
<dbReference type="Proteomes" id="UP001322277">
    <property type="component" value="Chromosome 5"/>
</dbReference>
<dbReference type="AlphaFoldDB" id="A0AAX4IIT2"/>
<dbReference type="EMBL" id="CP137309">
    <property type="protein sequence ID" value="WQF82856.1"/>
    <property type="molecule type" value="Genomic_DNA"/>
</dbReference>
<reference evidence="2" key="1">
    <citation type="journal article" date="2023" name="bioRxiv">
        <title>Complete genome of the Medicago anthracnose fungus, Colletotrichum destructivum, reveals a mini-chromosome-like region within a core chromosome.</title>
        <authorList>
            <person name="Lapalu N."/>
            <person name="Simon A."/>
            <person name="Lu A."/>
            <person name="Plaumann P.-L."/>
            <person name="Amselem J."/>
            <person name="Pigne S."/>
            <person name="Auger A."/>
            <person name="Koch C."/>
            <person name="Dallery J.-F."/>
            <person name="O'Connell R.J."/>
        </authorList>
    </citation>
    <scope>NUCLEOTIDE SEQUENCE [LARGE SCALE GENOMIC DNA]</scope>
    <source>
        <strain evidence="2">CBS 520.97</strain>
    </source>
</reference>
<name>A0AAX4IIT2_9PEZI</name>
<evidence type="ECO:0000313" key="1">
    <source>
        <dbReference type="EMBL" id="WQF82856.1"/>
    </source>
</evidence>
<keyword evidence="2" id="KW-1185">Reference proteome</keyword>
<gene>
    <name evidence="1" type="ORF">CDEST_07870</name>
</gene>
<evidence type="ECO:0000313" key="2">
    <source>
        <dbReference type="Proteomes" id="UP001322277"/>
    </source>
</evidence>
<organism evidence="1 2">
    <name type="scientific">Colletotrichum destructivum</name>
    <dbReference type="NCBI Taxonomy" id="34406"/>
    <lineage>
        <taxon>Eukaryota</taxon>
        <taxon>Fungi</taxon>
        <taxon>Dikarya</taxon>
        <taxon>Ascomycota</taxon>
        <taxon>Pezizomycotina</taxon>
        <taxon>Sordariomycetes</taxon>
        <taxon>Hypocreomycetidae</taxon>
        <taxon>Glomerellales</taxon>
        <taxon>Glomerellaceae</taxon>
        <taxon>Colletotrichum</taxon>
        <taxon>Colletotrichum destructivum species complex</taxon>
    </lineage>
</organism>
<dbReference type="GeneID" id="87944373"/>
<protein>
    <submittedName>
        <fullName evidence="1">Uncharacterized protein</fullName>
    </submittedName>
</protein>
<dbReference type="KEGG" id="cdet:87944373"/>
<sequence>MGAQRSSIRVYSMVAAGALEMDVVDGHVKLMRLVRDDGDDEWLAASTSLGLPGVIVRMKFNIYPDSKVYAHQKTLEEKDVLDGDIYDMIAPYVTANLWWWPCKRRFHHRYYDVVPTNASAREGFQNTFSVTDLEETAARTLLDSGRYLATSNVLDFPSFRPKVGDHTRFNEPFYHNLAMVLVDEFPCRPHWTKNTSEVFAHAVKNIDPRRKPANLPLIQKLGFFVR</sequence>
<accession>A0AAX4IIT2</accession>